<accession>A0A1W9KYT2</accession>
<dbReference type="GO" id="GO:0005975">
    <property type="term" value="P:carbohydrate metabolic process"/>
    <property type="evidence" value="ECO:0007669"/>
    <property type="project" value="UniProtKB-UniRule"/>
</dbReference>
<feature type="binding site" evidence="4">
    <location>
        <position position="301"/>
    </location>
    <ligand>
        <name>substrate</name>
    </ligand>
</feature>
<feature type="binding site" evidence="4">
    <location>
        <position position="177"/>
    </location>
    <ligand>
        <name>substrate</name>
    </ligand>
</feature>
<reference evidence="6 7" key="1">
    <citation type="submission" date="2017-01" db="EMBL/GenBank/DDBJ databases">
        <title>Novel large sulfur bacteria in the metagenomes of groundwater-fed chemosynthetic microbial mats in the Lake Huron basin.</title>
        <authorList>
            <person name="Sharrar A.M."/>
            <person name="Flood B.E."/>
            <person name="Bailey J.V."/>
            <person name="Jones D.S."/>
            <person name="Biddanda B."/>
            <person name="Ruberg S.A."/>
            <person name="Marcus D.N."/>
            <person name="Dick G.J."/>
        </authorList>
    </citation>
    <scope>NUCLEOTIDE SEQUENCE [LARGE SCALE GENOMIC DNA]</scope>
    <source>
        <strain evidence="6">A7</strain>
    </source>
</reference>
<evidence type="ECO:0000256" key="3">
    <source>
        <dbReference type="ARBA" id="ARBA00023277"/>
    </source>
</evidence>
<protein>
    <recommendedName>
        <fullName evidence="4">ADP-L-glycero-D-manno-heptose-6-epimerase</fullName>
        <ecNumber evidence="4">5.1.3.20</ecNumber>
    </recommendedName>
    <alternativeName>
        <fullName evidence="4">ADP-L-glycero-beta-D-manno-heptose-6-epimerase</fullName>
        <shortName evidence="4">ADP-glyceromanno-heptose 6-epimerase</shortName>
        <shortName evidence="4">ADP-hep 6-epimerase</shortName>
        <shortName evidence="4">AGME</shortName>
    </alternativeName>
</protein>
<keyword evidence="1 4" id="KW-0521">NADP</keyword>
<dbReference type="UniPathway" id="UPA00356">
    <property type="reaction ID" value="UER00440"/>
</dbReference>
<dbReference type="GO" id="GO:0097171">
    <property type="term" value="P:ADP-L-glycero-beta-D-manno-heptose biosynthetic process"/>
    <property type="evidence" value="ECO:0007669"/>
    <property type="project" value="UniProtKB-UniPathway"/>
</dbReference>
<dbReference type="Proteomes" id="UP000192505">
    <property type="component" value="Unassembled WGS sequence"/>
</dbReference>
<name>A0A1W9KYT2_9BURK</name>
<feature type="binding site" evidence="4">
    <location>
        <position position="186"/>
    </location>
    <ligand>
        <name>NADP(+)</name>
        <dbReference type="ChEBI" id="CHEBI:58349"/>
    </ligand>
</feature>
<keyword evidence="3 4" id="KW-0119">Carbohydrate metabolism</keyword>
<comment type="pathway">
    <text evidence="4">Nucleotide-sugar biosynthesis; ADP-L-glycero-beta-D-manno-heptose biosynthesis; ADP-L-glycero-beta-D-manno-heptose from D-glycero-beta-D-manno-heptose 7-phosphate: step 4/4.</text>
</comment>
<dbReference type="PANTHER" id="PTHR43103">
    <property type="entry name" value="NUCLEOSIDE-DIPHOSPHATE-SUGAR EPIMERASE"/>
    <property type="match status" value="1"/>
</dbReference>
<sequence>MTRIVVTGAAGFIGSNIIKGLNARGLTDIIAVDDLTQGDKFRNIADLQIADYVDAEVFYDEYASGGYGQIEAVFHEGACSDTMESNGKYMMQNNYATSLQLYHACQKRGARLLYASSAATYGGSDTFREEPAFEHPLNVYGYSKLLFDQRMRRECGLQFERAFAGKTMQVVGFRYFNVYGPREQHKARMASVAFHQFNQFRAEGKVKLFDSYGGYAAGSQMRDFVFIDDVVAVNLWFFDHPDISGIFNLGTGRAQPFNDIASSVVNSLRQLAGQPTLSLQELVAQGLLAYIPFPDALRGKYQCYTQADLSALRAVGCQHSFADVQTGVASYVAWMTQNS</sequence>
<dbReference type="PANTHER" id="PTHR43103:SF3">
    <property type="entry name" value="ADP-L-GLYCERO-D-MANNO-HEPTOSE-6-EPIMERASE"/>
    <property type="match status" value="1"/>
</dbReference>
<comment type="similarity">
    <text evidence="4">Belongs to the NAD(P)-dependent epimerase/dehydratase family. HldD subfamily.</text>
</comment>
<dbReference type="GO" id="GO:0050661">
    <property type="term" value="F:NADP binding"/>
    <property type="evidence" value="ECO:0007669"/>
    <property type="project" value="InterPro"/>
</dbReference>
<evidence type="ECO:0000256" key="4">
    <source>
        <dbReference type="HAMAP-Rule" id="MF_01601"/>
    </source>
</evidence>
<feature type="binding site" evidence="4">
    <location>
        <position position="40"/>
    </location>
    <ligand>
        <name>NADP(+)</name>
        <dbReference type="ChEBI" id="CHEBI:58349"/>
    </ligand>
</feature>
<feature type="binding site" evidence="4">
    <location>
        <position position="188"/>
    </location>
    <ligand>
        <name>substrate</name>
    </ligand>
</feature>
<feature type="binding site" evidence="4">
    <location>
        <position position="222"/>
    </location>
    <ligand>
        <name>substrate</name>
    </ligand>
</feature>
<dbReference type="InterPro" id="IPR036291">
    <property type="entry name" value="NAD(P)-bd_dom_sf"/>
</dbReference>
<feature type="binding site" evidence="4">
    <location>
        <position position="93"/>
    </location>
    <ligand>
        <name>NADP(+)</name>
        <dbReference type="ChEBI" id="CHEBI:58349"/>
    </ligand>
</feature>
<dbReference type="Pfam" id="PF01370">
    <property type="entry name" value="Epimerase"/>
    <property type="match status" value="1"/>
</dbReference>
<feature type="active site" description="Proton acceptor" evidence="4">
    <location>
        <position position="186"/>
    </location>
</feature>
<feature type="binding site" evidence="4">
    <location>
        <position position="144"/>
    </location>
    <ligand>
        <name>NADP(+)</name>
        <dbReference type="ChEBI" id="CHEBI:58349"/>
    </ligand>
</feature>
<dbReference type="EC" id="5.1.3.20" evidence="4"/>
<feature type="active site" description="Proton acceptor" evidence="4">
    <location>
        <position position="140"/>
    </location>
</feature>
<comment type="function">
    <text evidence="4">Catalyzes the interconversion between ADP-D-glycero-beta-D-manno-heptose and ADP-L-glycero-beta-D-manno-heptose via an epimerization at carbon 6 of the heptose.</text>
</comment>
<keyword evidence="2 4" id="KW-0413">Isomerase</keyword>
<evidence type="ECO:0000313" key="7">
    <source>
        <dbReference type="Proteomes" id="UP000192505"/>
    </source>
</evidence>
<evidence type="ECO:0000256" key="1">
    <source>
        <dbReference type="ARBA" id="ARBA00022857"/>
    </source>
</evidence>
<dbReference type="GO" id="GO:0008712">
    <property type="term" value="F:ADP-glyceromanno-heptose 6-epimerase activity"/>
    <property type="evidence" value="ECO:0007669"/>
    <property type="project" value="UniProtKB-UniRule"/>
</dbReference>
<dbReference type="SUPFAM" id="SSF51735">
    <property type="entry name" value="NAD(P)-binding Rossmann-fold domains"/>
    <property type="match status" value="1"/>
</dbReference>
<evidence type="ECO:0000259" key="5">
    <source>
        <dbReference type="Pfam" id="PF01370"/>
    </source>
</evidence>
<feature type="domain" description="NAD-dependent epimerase/dehydratase" evidence="5">
    <location>
        <begin position="4"/>
        <end position="250"/>
    </location>
</feature>
<feature type="binding site" evidence="4">
    <location>
        <begin position="33"/>
        <end position="34"/>
    </location>
    <ligand>
        <name>NADP(+)</name>
        <dbReference type="ChEBI" id="CHEBI:58349"/>
    </ligand>
</feature>
<dbReference type="EMBL" id="MTEI01000001">
    <property type="protein sequence ID" value="OQW89850.1"/>
    <property type="molecule type" value="Genomic_DNA"/>
</dbReference>
<comment type="domain">
    <text evidence="4">Contains a large N-terminal NADP-binding domain, and a smaller C-terminal substrate-binding domain.</text>
</comment>
<comment type="subunit">
    <text evidence="4">Homopentamer.</text>
</comment>
<comment type="cofactor">
    <cofactor evidence="4">
        <name>NADP(+)</name>
        <dbReference type="ChEBI" id="CHEBI:58349"/>
    </cofactor>
    <text evidence="4">Binds 1 NADP(+) per subunit.</text>
</comment>
<dbReference type="NCBIfam" id="TIGR02197">
    <property type="entry name" value="heptose_epim"/>
    <property type="match status" value="1"/>
</dbReference>
<dbReference type="HAMAP" id="MF_01601">
    <property type="entry name" value="Heptose_epimerase"/>
    <property type="match status" value="1"/>
</dbReference>
<dbReference type="Gene3D" id="3.40.50.720">
    <property type="entry name" value="NAD(P)-binding Rossmann-like Domain"/>
    <property type="match status" value="1"/>
</dbReference>
<feature type="binding site" evidence="4">
    <location>
        <begin position="76"/>
        <end position="80"/>
    </location>
    <ligand>
        <name>NADP(+)</name>
        <dbReference type="ChEBI" id="CHEBI:58349"/>
    </ligand>
</feature>
<dbReference type="InterPro" id="IPR001509">
    <property type="entry name" value="Epimerase_deHydtase"/>
</dbReference>
<proteinExistence type="inferred from homology"/>
<feature type="binding site" evidence="4">
    <location>
        <position position="178"/>
    </location>
    <ligand>
        <name>NADP(+)</name>
        <dbReference type="ChEBI" id="CHEBI:58349"/>
    </ligand>
</feature>
<dbReference type="AlphaFoldDB" id="A0A1W9KYT2"/>
<evidence type="ECO:0000256" key="2">
    <source>
        <dbReference type="ARBA" id="ARBA00023235"/>
    </source>
</evidence>
<gene>
    <name evidence="4" type="primary">hldD</name>
    <name evidence="6" type="ORF">BWK72_00970</name>
</gene>
<comment type="caution">
    <text evidence="6">The sequence shown here is derived from an EMBL/GenBank/DDBJ whole genome shotgun (WGS) entry which is preliminary data.</text>
</comment>
<dbReference type="InterPro" id="IPR011912">
    <property type="entry name" value="Heptose_epim"/>
</dbReference>
<comment type="caution">
    <text evidence="4">Lacks conserved residue(s) required for the propagation of feature annotation.</text>
</comment>
<feature type="binding site" evidence="4">
    <location>
        <begin position="209"/>
        <end position="212"/>
    </location>
    <ligand>
        <name>substrate</name>
    </ligand>
</feature>
<organism evidence="6 7">
    <name type="scientific">Rhodoferax ferrireducens</name>
    <dbReference type="NCBI Taxonomy" id="192843"/>
    <lineage>
        <taxon>Bacteria</taxon>
        <taxon>Pseudomonadati</taxon>
        <taxon>Pseudomonadota</taxon>
        <taxon>Betaproteobacteria</taxon>
        <taxon>Burkholderiales</taxon>
        <taxon>Comamonadaceae</taxon>
        <taxon>Rhodoferax</taxon>
    </lineage>
</organism>
<feature type="binding site" evidence="4">
    <location>
        <position position="195"/>
    </location>
    <ligand>
        <name>substrate</name>
    </ligand>
</feature>
<comment type="catalytic activity">
    <reaction evidence="4">
        <text>ADP-D-glycero-beta-D-manno-heptose = ADP-L-glycero-beta-D-manno-heptose</text>
        <dbReference type="Rhea" id="RHEA:17577"/>
        <dbReference type="ChEBI" id="CHEBI:59967"/>
        <dbReference type="ChEBI" id="CHEBI:61506"/>
        <dbReference type="EC" id="5.1.3.20"/>
    </reaction>
</comment>
<feature type="binding site" evidence="4">
    <location>
        <begin position="12"/>
        <end position="13"/>
    </location>
    <ligand>
        <name>NADP(+)</name>
        <dbReference type="ChEBI" id="CHEBI:58349"/>
    </ligand>
</feature>
<dbReference type="CDD" id="cd05248">
    <property type="entry name" value="ADP_GME_SDR_e"/>
    <property type="match status" value="1"/>
</dbReference>
<evidence type="ECO:0000313" key="6">
    <source>
        <dbReference type="EMBL" id="OQW89850.1"/>
    </source>
</evidence>
<dbReference type="Gene3D" id="3.90.25.10">
    <property type="entry name" value="UDP-galactose 4-epimerase, domain 1"/>
    <property type="match status" value="1"/>
</dbReference>